<evidence type="ECO:0000313" key="4">
    <source>
        <dbReference type="Proteomes" id="UP001152759"/>
    </source>
</evidence>
<dbReference type="EMBL" id="OU963865">
    <property type="protein sequence ID" value="CAH0388435.1"/>
    <property type="molecule type" value="Genomic_DNA"/>
</dbReference>
<feature type="compositionally biased region" description="Low complexity" evidence="1">
    <location>
        <begin position="404"/>
        <end position="418"/>
    </location>
</feature>
<proteinExistence type="predicted"/>
<dbReference type="AlphaFoldDB" id="A0A9P0ABV6"/>
<feature type="signal peptide" evidence="2">
    <location>
        <begin position="1"/>
        <end position="22"/>
    </location>
</feature>
<feature type="region of interest" description="Disordered" evidence="1">
    <location>
        <begin position="50"/>
        <end position="98"/>
    </location>
</feature>
<evidence type="ECO:0000256" key="1">
    <source>
        <dbReference type="SAM" id="MobiDB-lite"/>
    </source>
</evidence>
<accession>A0A9P0ABV6</accession>
<sequence length="434" mass="47413">MIFVPRLFLVCLLAALAAQISTNPVPANYDEPADGQTDGVYDETAYAEPLNEETDDAPTNDYSDGNEDTLAETTDGATTDAAHEEVTEAPNYDATDGAIDDSINEIPDGEQQLEGRDLFTPSRQFRVSSRSAPQEFTDVDAKPAMDITPILKMSHNAMLQTVRGARSGTNVAYDVMDKTLELLQSLHERKKQLVKDYVKPVASTGISSAIDTVDSGLDTTLSGIKMGVRHGRSLAEGTLTDIEGRLQRGESILPAGVQDGFDRVSKAIGAWVSGNAPPEVDEDSEEDLKELRMKHDEELARQEREAQELRDAEELKYEQALKAAEEMKAAQELKAAQEAREQELRAAQELKAAQEAREQELRAAQELKVAQALKEAREAQAAKAAKEAVVPVPSTARRAGRMLSQSQQGGRGQAGNQSPTARRSFRFPRSFRLT</sequence>
<evidence type="ECO:0000256" key="2">
    <source>
        <dbReference type="SAM" id="SignalP"/>
    </source>
</evidence>
<keyword evidence="2" id="KW-0732">Signal</keyword>
<gene>
    <name evidence="3" type="ORF">BEMITA_LOCUS7348</name>
</gene>
<feature type="compositionally biased region" description="Acidic residues" evidence="1">
    <location>
        <begin position="50"/>
        <end position="70"/>
    </location>
</feature>
<evidence type="ECO:0000313" key="3">
    <source>
        <dbReference type="EMBL" id="CAH0388435.1"/>
    </source>
</evidence>
<feature type="chain" id="PRO_5040467650" evidence="2">
    <location>
        <begin position="23"/>
        <end position="434"/>
    </location>
</feature>
<organism evidence="3 4">
    <name type="scientific">Bemisia tabaci</name>
    <name type="common">Sweetpotato whitefly</name>
    <name type="synonym">Aleurodes tabaci</name>
    <dbReference type="NCBI Taxonomy" id="7038"/>
    <lineage>
        <taxon>Eukaryota</taxon>
        <taxon>Metazoa</taxon>
        <taxon>Ecdysozoa</taxon>
        <taxon>Arthropoda</taxon>
        <taxon>Hexapoda</taxon>
        <taxon>Insecta</taxon>
        <taxon>Pterygota</taxon>
        <taxon>Neoptera</taxon>
        <taxon>Paraneoptera</taxon>
        <taxon>Hemiptera</taxon>
        <taxon>Sternorrhyncha</taxon>
        <taxon>Aleyrodoidea</taxon>
        <taxon>Aleyrodidae</taxon>
        <taxon>Aleyrodinae</taxon>
        <taxon>Bemisia</taxon>
    </lineage>
</organism>
<reference evidence="3" key="1">
    <citation type="submission" date="2021-12" db="EMBL/GenBank/DDBJ databases">
        <authorList>
            <person name="King R."/>
        </authorList>
    </citation>
    <scope>NUCLEOTIDE SEQUENCE</scope>
</reference>
<protein>
    <submittedName>
        <fullName evidence="3">Uncharacterized protein</fullName>
    </submittedName>
</protein>
<feature type="region of interest" description="Disordered" evidence="1">
    <location>
        <begin position="382"/>
        <end position="434"/>
    </location>
</feature>
<keyword evidence="4" id="KW-1185">Reference proteome</keyword>
<feature type="compositionally biased region" description="Low complexity" evidence="1">
    <location>
        <begin position="71"/>
        <end position="80"/>
    </location>
</feature>
<dbReference type="KEGG" id="btab:109037102"/>
<name>A0A9P0ABV6_BEMTA</name>
<dbReference type="Proteomes" id="UP001152759">
    <property type="component" value="Chromosome 4"/>
</dbReference>